<dbReference type="Gene3D" id="3.30.70.20">
    <property type="match status" value="1"/>
</dbReference>
<dbReference type="Pfam" id="PF08331">
    <property type="entry name" value="QueG_DUF1730"/>
    <property type="match status" value="1"/>
</dbReference>
<organism evidence="10">
    <name type="scientific">marine metagenome</name>
    <dbReference type="NCBI Taxonomy" id="408172"/>
    <lineage>
        <taxon>unclassified sequences</taxon>
        <taxon>metagenomes</taxon>
        <taxon>ecological metagenomes</taxon>
    </lineage>
</organism>
<dbReference type="GO" id="GO:0051539">
    <property type="term" value="F:4 iron, 4 sulfur cluster binding"/>
    <property type="evidence" value="ECO:0007669"/>
    <property type="project" value="UniProtKB-KW"/>
</dbReference>
<evidence type="ECO:0000256" key="4">
    <source>
        <dbReference type="ARBA" id="ARBA00022723"/>
    </source>
</evidence>
<dbReference type="InterPro" id="IPR017896">
    <property type="entry name" value="4Fe4S_Fe-S-bd"/>
</dbReference>
<keyword evidence="5" id="KW-0671">Queuosine biosynthesis</keyword>
<sequence>YFPEAKSVISLSTNYFTGNADNNNSIGKISNYAWGDDYHEIIKPRLYALLNSIKSKKPDIEGVVCIDTSPVMEKVWAQKGGLGWIGKHTNLITQDFGSWVFLGEVLLDIELEYDNLFAEDLCGTCTACLDACPTNAFPQPYVLDSSKCISYLTIEHKGDFPVEMEDKLSGWIYGCDICQEVCPWNIKFSQKSQEESFQIRTNLNKRTLAEWHQLTEEEFRALFKGSAVKRTKYGGLKRNVDLVRKSLGDSI</sequence>
<keyword evidence="6" id="KW-0560">Oxidoreductase</keyword>
<feature type="non-terminal residue" evidence="10">
    <location>
        <position position="1"/>
    </location>
</feature>
<dbReference type="GO" id="GO:0052693">
    <property type="term" value="F:epoxyqueuosine reductase activity"/>
    <property type="evidence" value="ECO:0007669"/>
    <property type="project" value="TreeGrafter"/>
</dbReference>
<evidence type="ECO:0000256" key="1">
    <source>
        <dbReference type="ARBA" id="ARBA00022485"/>
    </source>
</evidence>
<dbReference type="InterPro" id="IPR004453">
    <property type="entry name" value="QueG"/>
</dbReference>
<evidence type="ECO:0000256" key="6">
    <source>
        <dbReference type="ARBA" id="ARBA00023002"/>
    </source>
</evidence>
<dbReference type="FunFam" id="3.30.70.20:FF:000037">
    <property type="entry name" value="Epoxyqueuosine reductase"/>
    <property type="match status" value="1"/>
</dbReference>
<evidence type="ECO:0000256" key="5">
    <source>
        <dbReference type="ARBA" id="ARBA00022785"/>
    </source>
</evidence>
<name>A0A382YS53_9ZZZZ</name>
<dbReference type="NCBIfam" id="TIGR00276">
    <property type="entry name" value="tRNA epoxyqueuosine(34) reductase QueG"/>
    <property type="match status" value="1"/>
</dbReference>
<dbReference type="PROSITE" id="PS51379">
    <property type="entry name" value="4FE4S_FER_2"/>
    <property type="match status" value="1"/>
</dbReference>
<gene>
    <name evidence="10" type="ORF">METZ01_LOCUS438744</name>
</gene>
<dbReference type="GO" id="GO:0046872">
    <property type="term" value="F:metal ion binding"/>
    <property type="evidence" value="ECO:0007669"/>
    <property type="project" value="UniProtKB-KW"/>
</dbReference>
<reference evidence="10" key="1">
    <citation type="submission" date="2018-05" db="EMBL/GenBank/DDBJ databases">
        <authorList>
            <person name="Lanie J.A."/>
            <person name="Ng W.-L."/>
            <person name="Kazmierczak K.M."/>
            <person name="Andrzejewski T.M."/>
            <person name="Davidsen T.M."/>
            <person name="Wayne K.J."/>
            <person name="Tettelin H."/>
            <person name="Glass J.I."/>
            <person name="Rusch D."/>
            <person name="Podicherti R."/>
            <person name="Tsui H.-C.T."/>
            <person name="Winkler M.E."/>
        </authorList>
    </citation>
    <scope>NUCLEOTIDE SEQUENCE</scope>
</reference>
<protein>
    <recommendedName>
        <fullName evidence="9">4Fe-4S ferredoxin-type domain-containing protein</fullName>
    </recommendedName>
</protein>
<dbReference type="AlphaFoldDB" id="A0A382YS53"/>
<feature type="domain" description="4Fe-4S ferredoxin-type" evidence="9">
    <location>
        <begin position="113"/>
        <end position="142"/>
    </location>
</feature>
<dbReference type="SUPFAM" id="SSF46548">
    <property type="entry name" value="alpha-helical ferredoxin"/>
    <property type="match status" value="1"/>
</dbReference>
<evidence type="ECO:0000259" key="9">
    <source>
        <dbReference type="PROSITE" id="PS51379"/>
    </source>
</evidence>
<dbReference type="PROSITE" id="PS00198">
    <property type="entry name" value="4FE4S_FER_1"/>
    <property type="match status" value="1"/>
</dbReference>
<keyword evidence="4" id="KW-0479">Metal-binding</keyword>
<dbReference type="GO" id="GO:0008616">
    <property type="term" value="P:tRNA queuosine(34) biosynthetic process"/>
    <property type="evidence" value="ECO:0007669"/>
    <property type="project" value="UniProtKB-KW"/>
</dbReference>
<evidence type="ECO:0000256" key="8">
    <source>
        <dbReference type="ARBA" id="ARBA00023014"/>
    </source>
</evidence>
<evidence type="ECO:0000256" key="3">
    <source>
        <dbReference type="ARBA" id="ARBA00022694"/>
    </source>
</evidence>
<dbReference type="PANTHER" id="PTHR30002:SF4">
    <property type="entry name" value="EPOXYQUEUOSINE REDUCTASE"/>
    <property type="match status" value="1"/>
</dbReference>
<evidence type="ECO:0000256" key="7">
    <source>
        <dbReference type="ARBA" id="ARBA00023004"/>
    </source>
</evidence>
<keyword evidence="1" id="KW-0004">4Fe-4S</keyword>
<keyword evidence="8" id="KW-0411">Iron-sulfur</keyword>
<evidence type="ECO:0000256" key="2">
    <source>
        <dbReference type="ARBA" id="ARBA00022490"/>
    </source>
</evidence>
<dbReference type="InterPro" id="IPR013542">
    <property type="entry name" value="QueG_DUF1730"/>
</dbReference>
<dbReference type="PANTHER" id="PTHR30002">
    <property type="entry name" value="EPOXYQUEUOSINE REDUCTASE"/>
    <property type="match status" value="1"/>
</dbReference>
<keyword evidence="7" id="KW-0408">Iron</keyword>
<accession>A0A382YS53</accession>
<evidence type="ECO:0000313" key="10">
    <source>
        <dbReference type="EMBL" id="SVD85890.1"/>
    </source>
</evidence>
<keyword evidence="3" id="KW-0819">tRNA processing</keyword>
<proteinExistence type="predicted"/>
<dbReference type="Pfam" id="PF13484">
    <property type="entry name" value="Fer4_16"/>
    <property type="match status" value="1"/>
</dbReference>
<dbReference type="InterPro" id="IPR017900">
    <property type="entry name" value="4Fe4S_Fe_S_CS"/>
</dbReference>
<dbReference type="EMBL" id="UINC01177978">
    <property type="protein sequence ID" value="SVD85890.1"/>
    <property type="molecule type" value="Genomic_DNA"/>
</dbReference>
<keyword evidence="2" id="KW-0963">Cytoplasm</keyword>